<organism evidence="8 9">
    <name type="scientific">Meganyctiphanes norvegica</name>
    <name type="common">Northern krill</name>
    <name type="synonym">Thysanopoda norvegica</name>
    <dbReference type="NCBI Taxonomy" id="48144"/>
    <lineage>
        <taxon>Eukaryota</taxon>
        <taxon>Metazoa</taxon>
        <taxon>Ecdysozoa</taxon>
        <taxon>Arthropoda</taxon>
        <taxon>Crustacea</taxon>
        <taxon>Multicrustacea</taxon>
        <taxon>Malacostraca</taxon>
        <taxon>Eumalacostraca</taxon>
        <taxon>Eucarida</taxon>
        <taxon>Euphausiacea</taxon>
        <taxon>Euphausiidae</taxon>
        <taxon>Meganyctiphanes</taxon>
    </lineage>
</organism>
<evidence type="ECO:0000313" key="8">
    <source>
        <dbReference type="EMBL" id="CAL4180396.1"/>
    </source>
</evidence>
<dbReference type="PANTHER" id="PTHR46730:SF1">
    <property type="entry name" value="PLAT DOMAIN-CONTAINING PROTEIN"/>
    <property type="match status" value="1"/>
</dbReference>
<dbReference type="GO" id="GO:0005886">
    <property type="term" value="C:plasma membrane"/>
    <property type="evidence" value="ECO:0007669"/>
    <property type="project" value="TreeGrafter"/>
</dbReference>
<dbReference type="GO" id="GO:0006816">
    <property type="term" value="P:calcium ion transport"/>
    <property type="evidence" value="ECO:0007669"/>
    <property type="project" value="TreeGrafter"/>
</dbReference>
<keyword evidence="3" id="KW-0677">Repeat</keyword>
<sequence>DESKRRSFDLILPRPNPEKDWPGLEDGTTYKFRLNAAAKLGEQAFSEVVLRTNTPPLSGTFKASPLRGEALLTEFTLEGSGWSDDPEDLPLKYTFGHRINGKTTWLVTTTDEVPQAKLKLPADSSTSTVTAVLRICDNYGACSEAVSEDIIVSLPNEVPMSVLGSIGEEFSNNLVEDESAQESLGLATSALDTLKAMDSKDQWEKMSLVVEFGLQQKMTELKNRVKDNPESLAGSLDLLEGTNDLVGDLEPSQETMQDLLSLKRKIVSILTGITVPENEALGVVSPGLGASDALKSLYYPSSDEALEAARGRPNT</sequence>
<evidence type="ECO:0000259" key="7">
    <source>
        <dbReference type="PROSITE" id="PS50853"/>
    </source>
</evidence>
<feature type="non-terminal residue" evidence="8">
    <location>
        <position position="315"/>
    </location>
</feature>
<dbReference type="PANTHER" id="PTHR46730">
    <property type="entry name" value="POLYCYSTIN-1"/>
    <property type="match status" value="1"/>
</dbReference>
<dbReference type="GO" id="GO:0005261">
    <property type="term" value="F:monoatomic cation channel activity"/>
    <property type="evidence" value="ECO:0007669"/>
    <property type="project" value="TreeGrafter"/>
</dbReference>
<comment type="subcellular location">
    <subcellularLocation>
        <location evidence="1">Membrane</location>
    </subcellularLocation>
</comment>
<name>A0AAV2SAZ2_MEGNR</name>
<evidence type="ECO:0000256" key="3">
    <source>
        <dbReference type="ARBA" id="ARBA00022737"/>
    </source>
</evidence>
<keyword evidence="4" id="KW-1133">Transmembrane helix</keyword>
<gene>
    <name evidence="8" type="ORF">MNOR_LOCUS35304</name>
</gene>
<dbReference type="AlphaFoldDB" id="A0AAV2SAZ2"/>
<evidence type="ECO:0000256" key="4">
    <source>
        <dbReference type="ARBA" id="ARBA00022989"/>
    </source>
</evidence>
<dbReference type="InterPro" id="IPR003961">
    <property type="entry name" value="FN3_dom"/>
</dbReference>
<evidence type="ECO:0000256" key="5">
    <source>
        <dbReference type="ARBA" id="ARBA00023136"/>
    </source>
</evidence>
<dbReference type="Pfam" id="PF02010">
    <property type="entry name" value="REJ"/>
    <property type="match status" value="1"/>
</dbReference>
<keyword evidence="5" id="KW-0472">Membrane</keyword>
<evidence type="ECO:0000256" key="2">
    <source>
        <dbReference type="ARBA" id="ARBA00022692"/>
    </source>
</evidence>
<keyword evidence="9" id="KW-1185">Reference proteome</keyword>
<evidence type="ECO:0000256" key="6">
    <source>
        <dbReference type="SAM" id="MobiDB-lite"/>
    </source>
</evidence>
<evidence type="ECO:0000256" key="1">
    <source>
        <dbReference type="ARBA" id="ARBA00004370"/>
    </source>
</evidence>
<feature type="domain" description="Fibronectin type-III" evidence="7">
    <location>
        <begin position="1"/>
        <end position="57"/>
    </location>
</feature>
<dbReference type="EMBL" id="CAXKWB010058151">
    <property type="protein sequence ID" value="CAL4180396.1"/>
    <property type="molecule type" value="Genomic_DNA"/>
</dbReference>
<proteinExistence type="predicted"/>
<reference evidence="8 9" key="1">
    <citation type="submission" date="2024-05" db="EMBL/GenBank/DDBJ databases">
        <authorList>
            <person name="Wallberg A."/>
        </authorList>
    </citation>
    <scope>NUCLEOTIDE SEQUENCE [LARGE SCALE GENOMIC DNA]</scope>
</reference>
<protein>
    <recommendedName>
        <fullName evidence="7">Fibronectin type-III domain-containing protein</fullName>
    </recommendedName>
</protein>
<accession>A0AAV2SAZ2</accession>
<feature type="non-terminal residue" evidence="8">
    <location>
        <position position="1"/>
    </location>
</feature>
<comment type="caution">
    <text evidence="8">The sequence shown here is derived from an EMBL/GenBank/DDBJ whole genome shotgun (WGS) entry which is preliminary data.</text>
</comment>
<feature type="region of interest" description="Disordered" evidence="6">
    <location>
        <begin position="1"/>
        <end position="21"/>
    </location>
</feature>
<dbReference type="PROSITE" id="PS50853">
    <property type="entry name" value="FN3"/>
    <property type="match status" value="1"/>
</dbReference>
<dbReference type="Proteomes" id="UP001497623">
    <property type="component" value="Unassembled WGS sequence"/>
</dbReference>
<keyword evidence="2" id="KW-0812">Transmembrane</keyword>
<dbReference type="InterPro" id="IPR002859">
    <property type="entry name" value="PKD/REJ-like"/>
</dbReference>
<evidence type="ECO:0000313" key="9">
    <source>
        <dbReference type="Proteomes" id="UP001497623"/>
    </source>
</evidence>